<feature type="compositionally biased region" description="Basic and acidic residues" evidence="1">
    <location>
        <begin position="438"/>
        <end position="450"/>
    </location>
</feature>
<accession>A0A4Z1H4D1</accession>
<feature type="compositionally biased region" description="Low complexity" evidence="1">
    <location>
        <begin position="258"/>
        <end position="269"/>
    </location>
</feature>
<feature type="compositionally biased region" description="Polar residues" evidence="1">
    <location>
        <begin position="271"/>
        <end position="309"/>
    </location>
</feature>
<dbReference type="AlphaFoldDB" id="A0A4Z1H4D1"/>
<feature type="compositionally biased region" description="Basic and acidic residues" evidence="1">
    <location>
        <begin position="1006"/>
        <end position="1016"/>
    </location>
</feature>
<feature type="compositionally biased region" description="Basic and acidic residues" evidence="1">
    <location>
        <begin position="791"/>
        <end position="808"/>
    </location>
</feature>
<evidence type="ECO:0000313" key="2">
    <source>
        <dbReference type="EMBL" id="TGO43986.1"/>
    </source>
</evidence>
<feature type="compositionally biased region" description="Polar residues" evidence="1">
    <location>
        <begin position="702"/>
        <end position="713"/>
    </location>
</feature>
<feature type="region of interest" description="Disordered" evidence="1">
    <location>
        <begin position="702"/>
        <end position="750"/>
    </location>
</feature>
<feature type="compositionally biased region" description="Low complexity" evidence="1">
    <location>
        <begin position="714"/>
        <end position="728"/>
    </location>
</feature>
<feature type="region of interest" description="Disordered" evidence="1">
    <location>
        <begin position="775"/>
        <end position="809"/>
    </location>
</feature>
<dbReference type="Proteomes" id="UP000297527">
    <property type="component" value="Unassembled WGS sequence"/>
</dbReference>
<evidence type="ECO:0000313" key="3">
    <source>
        <dbReference type="Proteomes" id="UP000297527"/>
    </source>
</evidence>
<feature type="region of interest" description="Disordered" evidence="1">
    <location>
        <begin position="596"/>
        <end position="620"/>
    </location>
</feature>
<proteinExistence type="predicted"/>
<keyword evidence="3" id="KW-1185">Reference proteome</keyword>
<dbReference type="OrthoDB" id="3533623at2759"/>
<reference evidence="2 3" key="1">
    <citation type="submission" date="2017-12" db="EMBL/GenBank/DDBJ databases">
        <title>Comparative genomics of Botrytis spp.</title>
        <authorList>
            <person name="Valero-Jimenez C.A."/>
            <person name="Tapia P."/>
            <person name="Veloso J."/>
            <person name="Silva-Moreno E."/>
            <person name="Staats M."/>
            <person name="Valdes J.H."/>
            <person name="Van Kan J.A.L."/>
        </authorList>
    </citation>
    <scope>NUCLEOTIDE SEQUENCE [LARGE SCALE GENOMIC DNA]</scope>
    <source>
        <strain evidence="2 3">MUCL11595</strain>
    </source>
</reference>
<feature type="region of interest" description="Disordered" evidence="1">
    <location>
        <begin position="1"/>
        <end position="28"/>
    </location>
</feature>
<sequence length="1033" mass="114610">MSPFLVTSFPNPWSRGPPKPKYQLRPQKVSEDEKLLRVLCRPEALMERRASFPNGVPSSSSRARTLSVASTKVKSRRMYKDSGATSFETLRAGSSTHVSQHGSSTGLDPMKQVEHVLKSNSDATKAYQALDLRELPGYPSAPKAIIPESTQRPLLHTQKSCGTPGGLRSRALSGASSMAISPLISQQVTPVIGASRKLQLRKTPLRDFTTDLELESHPANRAHTFPLLQATSSITTPRIKLRKTPLHDAADAEMQTTSPLPSIPKSPLSMRQGSPITPTPGTQLHRTALHNSSVEDQTQKTSLSGSKSPIPSLLNPDTPSLRMETRQKPKKLMKSRPYKDLQCEYMADRATKNMTFVTGEILIDAVVGNATLPQMSPSADLSFLASPYEPSAVFQPRLRKKSSMATTIRRKSIESLKSVRFEDTEICHENTTPKTPRKSSESSKSTDIKSGDNALGISIPNARSTINVSHLSPVAPTDSFMDFPPPPLPTQILKKQKSLGLFPRRGSEPSNDTVDLPERAVLKKQKSLGLFPRRYCGKEKDKFTQSAPTSKSQDMGGIFDGSQQNCTAYSAHTAIACREPYRFPVPPNRLPINQDDNSQSFNSPAEAAKTPTIKESSIESKPGVRINTASKSSAISNPSPISPANKVYGFIPPPLKKQMSFGGWETNLDIALEHEHRLKLEHAKAQIPSQCMMKQRVSPIDTISSNESNESNPLQLKKTTSKLSKTASFADDEEQSLQPPTTPSSGNGKLGKLFMSAGANISAIFVGKSATTPNLHDLQGQSPKVPVSMLSKKEGKEKSVSDKAKDGTIGRQHRTGTLATLLNSINPSCIFSKRSQHKKSSLSHKHKLVSYRRREQLLRKHFRLKAHTLQRYKKQMVLEDGQGILYAEGIKWLDRYKPFVRESPEVYRRKEWMRSWLLEGARAEKEGLGKVSGAPFLRDASVRVGVKKGGRDMRRRVFEGFVARDVRGVRGRRDQESGVERMLEKIDWRKEGWFEEPRARRVRVGKKGENGEGVKKGERKKHVMISTEKYDRY</sequence>
<feature type="region of interest" description="Disordered" evidence="1">
    <location>
        <begin position="1005"/>
        <end position="1033"/>
    </location>
</feature>
<dbReference type="EMBL" id="PQXN01000670">
    <property type="protein sequence ID" value="TGO43986.1"/>
    <property type="molecule type" value="Genomic_DNA"/>
</dbReference>
<comment type="caution">
    <text evidence="2">The sequence shown here is derived from an EMBL/GenBank/DDBJ whole genome shotgun (WGS) entry which is preliminary data.</text>
</comment>
<feature type="region of interest" description="Disordered" evidence="1">
    <location>
        <begin position="250"/>
        <end position="334"/>
    </location>
</feature>
<name>A0A4Z1H4D1_9HELO</name>
<feature type="region of interest" description="Disordered" evidence="1">
    <location>
        <begin position="427"/>
        <end position="455"/>
    </location>
</feature>
<protein>
    <submittedName>
        <fullName evidence="2">Uncharacterized protein</fullName>
    </submittedName>
</protein>
<gene>
    <name evidence="2" type="ORF">BCON_0672g00010</name>
</gene>
<feature type="compositionally biased region" description="Polar residues" evidence="1">
    <location>
        <begin position="736"/>
        <end position="747"/>
    </location>
</feature>
<organism evidence="2 3">
    <name type="scientific">Botryotinia convoluta</name>
    <dbReference type="NCBI Taxonomy" id="54673"/>
    <lineage>
        <taxon>Eukaryota</taxon>
        <taxon>Fungi</taxon>
        <taxon>Dikarya</taxon>
        <taxon>Ascomycota</taxon>
        <taxon>Pezizomycotina</taxon>
        <taxon>Leotiomycetes</taxon>
        <taxon>Helotiales</taxon>
        <taxon>Sclerotiniaceae</taxon>
        <taxon>Botryotinia</taxon>
    </lineage>
</organism>
<evidence type="ECO:0000256" key="1">
    <source>
        <dbReference type="SAM" id="MobiDB-lite"/>
    </source>
</evidence>